<keyword evidence="3" id="KW-1185">Reference proteome</keyword>
<evidence type="ECO:0000259" key="1">
    <source>
        <dbReference type="Pfam" id="PF12728"/>
    </source>
</evidence>
<evidence type="ECO:0000313" key="2">
    <source>
        <dbReference type="EMBL" id="NNG36906.1"/>
    </source>
</evidence>
<keyword evidence="2" id="KW-0238">DNA-binding</keyword>
<reference evidence="2 3" key="1">
    <citation type="submission" date="2020-05" db="EMBL/GenBank/DDBJ databases">
        <title>Nakamurella sp. DB0629 isolated from air conditioner.</title>
        <authorList>
            <person name="Kim D.H."/>
            <person name="Kim D.-U."/>
        </authorList>
    </citation>
    <scope>NUCLEOTIDE SEQUENCE [LARGE SCALE GENOMIC DNA]</scope>
    <source>
        <strain evidence="2 3">DB0629</strain>
    </source>
</reference>
<protein>
    <submittedName>
        <fullName evidence="2">Excisionase family DNA-binding protein</fullName>
    </submittedName>
</protein>
<proteinExistence type="predicted"/>
<evidence type="ECO:0000313" key="3">
    <source>
        <dbReference type="Proteomes" id="UP000562984"/>
    </source>
</evidence>
<dbReference type="InterPro" id="IPR041657">
    <property type="entry name" value="HTH_17"/>
</dbReference>
<comment type="caution">
    <text evidence="2">The sequence shown here is derived from an EMBL/GenBank/DDBJ whole genome shotgun (WGS) entry which is preliminary data.</text>
</comment>
<dbReference type="AlphaFoldDB" id="A0A849ABE2"/>
<dbReference type="Pfam" id="PF12728">
    <property type="entry name" value="HTH_17"/>
    <property type="match status" value="1"/>
</dbReference>
<gene>
    <name evidence="2" type="ORF">HKD39_14535</name>
</gene>
<dbReference type="Proteomes" id="UP000562984">
    <property type="component" value="Unassembled WGS sequence"/>
</dbReference>
<accession>A0A849ABE2</accession>
<feature type="domain" description="Helix-turn-helix" evidence="1">
    <location>
        <begin position="12"/>
        <end position="55"/>
    </location>
</feature>
<dbReference type="RefSeq" id="WP_171200612.1">
    <property type="nucleotide sequence ID" value="NZ_JABEND010000009.1"/>
</dbReference>
<name>A0A849ABE2_9ACTN</name>
<dbReference type="EMBL" id="JABEND010000009">
    <property type="protein sequence ID" value="NNG36906.1"/>
    <property type="molecule type" value="Genomic_DNA"/>
</dbReference>
<dbReference type="NCBIfam" id="TIGR01764">
    <property type="entry name" value="excise"/>
    <property type="match status" value="1"/>
</dbReference>
<dbReference type="InterPro" id="IPR010093">
    <property type="entry name" value="SinI_DNA-bd"/>
</dbReference>
<dbReference type="GO" id="GO:0003677">
    <property type="term" value="F:DNA binding"/>
    <property type="evidence" value="ECO:0007669"/>
    <property type="project" value="UniProtKB-KW"/>
</dbReference>
<organism evidence="2 3">
    <name type="scientific">Nakamurella aerolata</name>
    <dbReference type="NCBI Taxonomy" id="1656892"/>
    <lineage>
        <taxon>Bacteria</taxon>
        <taxon>Bacillati</taxon>
        <taxon>Actinomycetota</taxon>
        <taxon>Actinomycetes</taxon>
        <taxon>Nakamurellales</taxon>
        <taxon>Nakamurellaceae</taxon>
        <taxon>Nakamurella</taxon>
    </lineage>
</organism>
<sequence>MTAATDHRIAVSAKTAAEQCDCSEDFIKSAIRAGELPAKRIGQKYSIKIGDLEAWHDQLPDA</sequence>